<evidence type="ECO:0000256" key="1">
    <source>
        <dbReference type="SAM" id="Phobius"/>
    </source>
</evidence>
<evidence type="ECO:0000313" key="2">
    <source>
        <dbReference type="EMBL" id="KGX84002.1"/>
    </source>
</evidence>
<evidence type="ECO:0008006" key="4">
    <source>
        <dbReference type="Google" id="ProtNLM"/>
    </source>
</evidence>
<keyword evidence="1" id="KW-1133">Transmembrane helix</keyword>
<keyword evidence="3" id="KW-1185">Reference proteome</keyword>
<reference evidence="2 3" key="1">
    <citation type="submission" date="2013-08" db="EMBL/GenBank/DDBJ databases">
        <authorList>
            <person name="Huang J."/>
            <person name="Wang G."/>
        </authorList>
    </citation>
    <scope>NUCLEOTIDE SEQUENCE [LARGE SCALE GENOMIC DNA]</scope>
    <source>
        <strain evidence="2 3">BH030004</strain>
    </source>
</reference>
<dbReference type="EMBL" id="AVPF01000071">
    <property type="protein sequence ID" value="KGX84002.1"/>
    <property type="molecule type" value="Genomic_DNA"/>
</dbReference>
<keyword evidence="1" id="KW-0812">Transmembrane</keyword>
<comment type="caution">
    <text evidence="2">The sequence shown here is derived from an EMBL/GenBank/DDBJ whole genome shotgun (WGS) entry which is preliminary data.</text>
</comment>
<organism evidence="2 3">
    <name type="scientific">Pontibacillus marinus BH030004 = DSM 16465</name>
    <dbReference type="NCBI Taxonomy" id="1385511"/>
    <lineage>
        <taxon>Bacteria</taxon>
        <taxon>Bacillati</taxon>
        <taxon>Bacillota</taxon>
        <taxon>Bacilli</taxon>
        <taxon>Bacillales</taxon>
        <taxon>Bacillaceae</taxon>
        <taxon>Pontibacillus</taxon>
    </lineage>
</organism>
<evidence type="ECO:0000313" key="3">
    <source>
        <dbReference type="Proteomes" id="UP000030403"/>
    </source>
</evidence>
<sequence>MFKAITIKNKWKWLFWTLAVVNVVMVVWLVALVYLPTSHTTIPNSLPFQDKRAEFTVMSSKENLNQIINSYLTDLSKDSPFNYSVSLREDIEVRGTIVAFDKRIPVTMKLTPDVQKNGDMILQVKSITLGRLFLPNNKVLDYIKDHYPMPDWIVVNPDKENIYVAITQMNPIYDIRVRAKAFNVKENQLAFQITVPHEVFSEERSTWLKKLVK</sequence>
<dbReference type="Pfam" id="PF09911">
    <property type="entry name" value="DUF2140"/>
    <property type="match status" value="1"/>
</dbReference>
<feature type="transmembrane region" description="Helical" evidence="1">
    <location>
        <begin position="12"/>
        <end position="35"/>
    </location>
</feature>
<dbReference type="STRING" id="1385511.GCA_000425225_03973"/>
<name>A0A0A5HK89_9BACI</name>
<accession>A0A0A5HK89</accession>
<dbReference type="eggNOG" id="COG4698">
    <property type="taxonomic scope" value="Bacteria"/>
</dbReference>
<dbReference type="Proteomes" id="UP000030403">
    <property type="component" value="Unassembled WGS sequence"/>
</dbReference>
<dbReference type="RefSeq" id="WP_051255149.1">
    <property type="nucleotide sequence ID" value="NZ_AULJ01000065.1"/>
</dbReference>
<dbReference type="OrthoDB" id="2412610at2"/>
<dbReference type="InterPro" id="IPR018672">
    <property type="entry name" value="DUF2140"/>
</dbReference>
<gene>
    <name evidence="2" type="ORF">N783_19650</name>
</gene>
<keyword evidence="1" id="KW-0472">Membrane</keyword>
<proteinExistence type="predicted"/>
<protein>
    <recommendedName>
        <fullName evidence="4">DUF2140 domain-containing protein</fullName>
    </recommendedName>
</protein>
<dbReference type="AlphaFoldDB" id="A0A0A5HK89"/>